<dbReference type="Proteomes" id="UP000235388">
    <property type="component" value="Unassembled WGS sequence"/>
</dbReference>
<evidence type="ECO:0000313" key="3">
    <source>
        <dbReference type="Proteomes" id="UP000235388"/>
    </source>
</evidence>
<sequence>MKDALDGRGARTAVPDALDSAVHCLQDGLDPKKTGVILYYRQANPSFTVQSVRHQTQAGMMMNESPSICNFARLYPLISYAHQQTDQWSVRVAALTVPWPAPSAAQSIRIWTEDVSRYCNRRSSTPSMTQTQP</sequence>
<comment type="caution">
    <text evidence="2">The sequence shown here is derived from an EMBL/GenBank/DDBJ whole genome shotgun (WGS) entry which is preliminary data.</text>
</comment>
<evidence type="ECO:0000313" key="2">
    <source>
        <dbReference type="EMBL" id="PLW38211.1"/>
    </source>
</evidence>
<keyword evidence="3" id="KW-1185">Reference proteome</keyword>
<gene>
    <name evidence="2" type="ORF">PCANC_13630</name>
    <name evidence="1" type="ORF">PCANC_22230</name>
</gene>
<dbReference type="AlphaFoldDB" id="A0A2N5UKC8"/>
<protein>
    <submittedName>
        <fullName evidence="2">Uncharacterized protein</fullName>
    </submittedName>
</protein>
<organism evidence="2 3">
    <name type="scientific">Puccinia coronata f. sp. avenae</name>
    <dbReference type="NCBI Taxonomy" id="200324"/>
    <lineage>
        <taxon>Eukaryota</taxon>
        <taxon>Fungi</taxon>
        <taxon>Dikarya</taxon>
        <taxon>Basidiomycota</taxon>
        <taxon>Pucciniomycotina</taxon>
        <taxon>Pucciniomycetes</taxon>
        <taxon>Pucciniales</taxon>
        <taxon>Pucciniaceae</taxon>
        <taxon>Puccinia</taxon>
    </lineage>
</organism>
<proteinExistence type="predicted"/>
<reference evidence="2 3" key="1">
    <citation type="submission" date="2017-11" db="EMBL/GenBank/DDBJ databases">
        <title>De novo assembly and phasing of dikaryotic genomes from two isolates of Puccinia coronata f. sp. avenae, the causal agent of oat crown rust.</title>
        <authorList>
            <person name="Miller M.E."/>
            <person name="Zhang Y."/>
            <person name="Omidvar V."/>
            <person name="Sperschneider J."/>
            <person name="Schwessinger B."/>
            <person name="Raley C."/>
            <person name="Palmer J.M."/>
            <person name="Garnica D."/>
            <person name="Upadhyaya N."/>
            <person name="Rathjen J."/>
            <person name="Taylor J.M."/>
            <person name="Park R.F."/>
            <person name="Dodds P.N."/>
            <person name="Hirsch C.D."/>
            <person name="Kianian S.F."/>
            <person name="Figueroa M."/>
        </authorList>
    </citation>
    <scope>NUCLEOTIDE SEQUENCE [LARGE SCALE GENOMIC DNA]</scope>
    <source>
        <strain evidence="2">12NC29</strain>
    </source>
</reference>
<accession>A0A2N5UKC8</accession>
<dbReference type="EMBL" id="PGCJ01000211">
    <property type="protein sequence ID" value="PLW38211.1"/>
    <property type="molecule type" value="Genomic_DNA"/>
</dbReference>
<evidence type="ECO:0000313" key="1">
    <source>
        <dbReference type="EMBL" id="PLW09672.1"/>
    </source>
</evidence>
<name>A0A2N5UKC8_9BASI</name>
<dbReference type="EMBL" id="PGCJ01001093">
    <property type="protein sequence ID" value="PLW09672.1"/>
    <property type="molecule type" value="Genomic_DNA"/>
</dbReference>